<dbReference type="InterPro" id="IPR011991">
    <property type="entry name" value="ArsR-like_HTH"/>
</dbReference>
<dbReference type="AlphaFoldDB" id="A0A4R8WGX3"/>
<comment type="caution">
    <text evidence="2">The sequence shown here is derived from an EMBL/GenBank/DDBJ whole genome shotgun (WGS) entry which is preliminary data.</text>
</comment>
<protein>
    <submittedName>
        <fullName evidence="2">ArsR family transcriptional regulator</fullName>
    </submittedName>
</protein>
<accession>A0A4R8WGX3</accession>
<evidence type="ECO:0000259" key="1">
    <source>
        <dbReference type="Pfam" id="PF19361"/>
    </source>
</evidence>
<dbReference type="SUPFAM" id="SSF46785">
    <property type="entry name" value="Winged helix' DNA-binding domain"/>
    <property type="match status" value="1"/>
</dbReference>
<proteinExistence type="predicted"/>
<sequence length="317" mass="34605">MLTYTLNEEDVGEVRFGISPLCEMGLSLRALKDPARFPLQLPWLRRTEKARSRLDTELLLALIDTRLSTPDLLNPRPGSPLTRIVDELDRFRSTDPSLFTRQIEAIHGEIPAALRGDPRAALDRTANILEQYWESCFQPHWLRMRTLLEADIAYRGRQIAQVGLSAMINTIDTRVSIADAVLSVQVECKLTTSKAVAGRGMTFVPTIFTSGASAPSDPSGPPMILYAARGQGAMWETSTSATDAGAIQLLGRTRAALLAVLSEPTSSTDLGLRMGVTTSAVNQHLRALHAGRLVTSTRHGRVVLYFRSELGTALLGG</sequence>
<reference evidence="2 3" key="1">
    <citation type="submission" date="2019-03" db="EMBL/GenBank/DDBJ databases">
        <title>Genomics of glacier-inhabiting Cryobacterium strains.</title>
        <authorList>
            <person name="Liu Q."/>
            <person name="Xin Y.-H."/>
        </authorList>
    </citation>
    <scope>NUCLEOTIDE SEQUENCE [LARGE SCALE GENOMIC DNA]</scope>
    <source>
        <strain evidence="2 3">RHLT2-21</strain>
    </source>
</reference>
<dbReference type="Proteomes" id="UP000297643">
    <property type="component" value="Unassembled WGS sequence"/>
</dbReference>
<dbReference type="InterPro" id="IPR036390">
    <property type="entry name" value="WH_DNA-bd_sf"/>
</dbReference>
<dbReference type="CDD" id="cd00090">
    <property type="entry name" value="HTH_ARSR"/>
    <property type="match status" value="1"/>
</dbReference>
<keyword evidence="3" id="KW-1185">Reference proteome</keyword>
<evidence type="ECO:0000313" key="3">
    <source>
        <dbReference type="Proteomes" id="UP000297643"/>
    </source>
</evidence>
<feature type="domain" description="DUF5937" evidence="1">
    <location>
        <begin position="115"/>
        <end position="209"/>
    </location>
</feature>
<organism evidence="2 3">
    <name type="scientific">Cryobacterium mannosilyticum</name>
    <dbReference type="NCBI Taxonomy" id="1259190"/>
    <lineage>
        <taxon>Bacteria</taxon>
        <taxon>Bacillati</taxon>
        <taxon>Actinomycetota</taxon>
        <taxon>Actinomycetes</taxon>
        <taxon>Micrococcales</taxon>
        <taxon>Microbacteriaceae</taxon>
        <taxon>Cryobacterium</taxon>
    </lineage>
</organism>
<dbReference type="RefSeq" id="WP_134507377.1">
    <property type="nucleotide sequence ID" value="NZ_SOFM01000010.1"/>
</dbReference>
<gene>
    <name evidence="2" type="ORF">E3O32_04775</name>
</gene>
<name>A0A4R8WGX3_9MICO</name>
<dbReference type="Pfam" id="PF19361">
    <property type="entry name" value="DUF5937"/>
    <property type="match status" value="1"/>
</dbReference>
<dbReference type="InterPro" id="IPR045981">
    <property type="entry name" value="DUF5937"/>
</dbReference>
<evidence type="ECO:0000313" key="2">
    <source>
        <dbReference type="EMBL" id="TFC06395.1"/>
    </source>
</evidence>
<dbReference type="EMBL" id="SOFM01000010">
    <property type="protein sequence ID" value="TFC06395.1"/>
    <property type="molecule type" value="Genomic_DNA"/>
</dbReference>
<dbReference type="Gene3D" id="1.10.10.10">
    <property type="entry name" value="Winged helix-like DNA-binding domain superfamily/Winged helix DNA-binding domain"/>
    <property type="match status" value="1"/>
</dbReference>
<dbReference type="InterPro" id="IPR036388">
    <property type="entry name" value="WH-like_DNA-bd_sf"/>
</dbReference>